<organism evidence="6 7">
    <name type="scientific">Glacieibacterium arshaanense</name>
    <dbReference type="NCBI Taxonomy" id="2511025"/>
    <lineage>
        <taxon>Bacteria</taxon>
        <taxon>Pseudomonadati</taxon>
        <taxon>Pseudomonadota</taxon>
        <taxon>Alphaproteobacteria</taxon>
        <taxon>Sphingomonadales</taxon>
        <taxon>Sphingosinicellaceae</taxon>
        <taxon>Glacieibacterium</taxon>
    </lineage>
</organism>
<dbReference type="InterPro" id="IPR006913">
    <property type="entry name" value="CENP-V/GFA"/>
</dbReference>
<dbReference type="EMBL" id="SIHO01000003">
    <property type="protein sequence ID" value="TFU01148.1"/>
    <property type="molecule type" value="Genomic_DNA"/>
</dbReference>
<evidence type="ECO:0000256" key="1">
    <source>
        <dbReference type="ARBA" id="ARBA00005495"/>
    </source>
</evidence>
<reference evidence="6 7" key="1">
    <citation type="submission" date="2019-02" db="EMBL/GenBank/DDBJ databases">
        <title>Polymorphobacter sp. isolated from the lake at the Tibet of China.</title>
        <authorList>
            <person name="Li A."/>
        </authorList>
    </citation>
    <scope>NUCLEOTIDE SEQUENCE [LARGE SCALE GENOMIC DNA]</scope>
    <source>
        <strain evidence="6 7">DJ1R-1</strain>
    </source>
</reference>
<dbReference type="GO" id="GO:0046872">
    <property type="term" value="F:metal ion binding"/>
    <property type="evidence" value="ECO:0007669"/>
    <property type="project" value="UniProtKB-KW"/>
</dbReference>
<dbReference type="InterPro" id="IPR011057">
    <property type="entry name" value="Mss4-like_sf"/>
</dbReference>
<dbReference type="PANTHER" id="PTHR33337:SF40">
    <property type="entry name" value="CENP-V_GFA DOMAIN-CONTAINING PROTEIN-RELATED"/>
    <property type="match status" value="1"/>
</dbReference>
<feature type="domain" description="CENP-V/GFA" evidence="5">
    <location>
        <begin position="4"/>
        <end position="132"/>
    </location>
</feature>
<dbReference type="RefSeq" id="WP_135246652.1">
    <property type="nucleotide sequence ID" value="NZ_SIHO01000003.1"/>
</dbReference>
<evidence type="ECO:0000313" key="6">
    <source>
        <dbReference type="EMBL" id="TFU01148.1"/>
    </source>
</evidence>
<evidence type="ECO:0000256" key="4">
    <source>
        <dbReference type="ARBA" id="ARBA00023239"/>
    </source>
</evidence>
<accession>A0A4Y9EKD7</accession>
<dbReference type="PANTHER" id="PTHR33337">
    <property type="entry name" value="GFA DOMAIN-CONTAINING PROTEIN"/>
    <property type="match status" value="1"/>
</dbReference>
<keyword evidence="3" id="KW-0862">Zinc</keyword>
<evidence type="ECO:0000256" key="3">
    <source>
        <dbReference type="ARBA" id="ARBA00022833"/>
    </source>
</evidence>
<evidence type="ECO:0000259" key="5">
    <source>
        <dbReference type="PROSITE" id="PS51891"/>
    </source>
</evidence>
<keyword evidence="2" id="KW-0479">Metal-binding</keyword>
<sequence>MTVRVASCGCGQLSAVCTGEPFRISVCHCLDCKKRSGSAFAAQARWNDADVEMRGEFREWSRLSDSGKRGTFRFCGKCGATVAYAIEAMPGVTAIPIGAFAEPGFPPPEYSVYEGRKHDWLAIVGENIEHYD</sequence>
<dbReference type="Pfam" id="PF04828">
    <property type="entry name" value="GFA"/>
    <property type="match status" value="1"/>
</dbReference>
<gene>
    <name evidence="6" type="ORF">EUV02_12620</name>
</gene>
<evidence type="ECO:0000256" key="2">
    <source>
        <dbReference type="ARBA" id="ARBA00022723"/>
    </source>
</evidence>
<dbReference type="SUPFAM" id="SSF51316">
    <property type="entry name" value="Mss4-like"/>
    <property type="match status" value="1"/>
</dbReference>
<dbReference type="PROSITE" id="PS51891">
    <property type="entry name" value="CENP_V_GFA"/>
    <property type="match status" value="1"/>
</dbReference>
<evidence type="ECO:0000313" key="7">
    <source>
        <dbReference type="Proteomes" id="UP000297737"/>
    </source>
</evidence>
<dbReference type="OrthoDB" id="7186766at2"/>
<comment type="similarity">
    <text evidence="1">Belongs to the Gfa family.</text>
</comment>
<proteinExistence type="inferred from homology"/>
<keyword evidence="4" id="KW-0456">Lyase</keyword>
<protein>
    <submittedName>
        <fullName evidence="6">Aldehyde-activating protein</fullName>
    </submittedName>
</protein>
<dbReference type="Gene3D" id="3.90.1590.10">
    <property type="entry name" value="glutathione-dependent formaldehyde- activating enzyme (gfa)"/>
    <property type="match status" value="1"/>
</dbReference>
<dbReference type="GO" id="GO:0016846">
    <property type="term" value="F:carbon-sulfur lyase activity"/>
    <property type="evidence" value="ECO:0007669"/>
    <property type="project" value="InterPro"/>
</dbReference>
<dbReference type="AlphaFoldDB" id="A0A4Y9EKD7"/>
<dbReference type="Proteomes" id="UP000297737">
    <property type="component" value="Unassembled WGS sequence"/>
</dbReference>
<comment type="caution">
    <text evidence="6">The sequence shown here is derived from an EMBL/GenBank/DDBJ whole genome shotgun (WGS) entry which is preliminary data.</text>
</comment>
<name>A0A4Y9EKD7_9SPHN</name>
<keyword evidence="7" id="KW-1185">Reference proteome</keyword>